<dbReference type="InterPro" id="IPR000850">
    <property type="entry name" value="Adenylat/UMP-CMP_kin"/>
</dbReference>
<dbReference type="AlphaFoldDB" id="A0A3Q1CH92"/>
<dbReference type="GO" id="GO:0019205">
    <property type="term" value="F:nucleobase-containing compound kinase activity"/>
    <property type="evidence" value="ECO:0007669"/>
    <property type="project" value="InterPro"/>
</dbReference>
<dbReference type="InterPro" id="IPR007858">
    <property type="entry name" value="Dpy-30_motif"/>
</dbReference>
<dbReference type="InterPro" id="IPR036291">
    <property type="entry name" value="NAD(P)-bd_dom_sf"/>
</dbReference>
<reference evidence="5" key="2">
    <citation type="submission" date="2025-08" db="UniProtKB">
        <authorList>
            <consortium name="Ensembl"/>
        </authorList>
    </citation>
    <scope>IDENTIFICATION</scope>
</reference>
<dbReference type="Gene3D" id="3.40.50.720">
    <property type="entry name" value="NAD(P)-binding Rossmann-like Domain"/>
    <property type="match status" value="1"/>
</dbReference>
<proteinExistence type="predicted"/>
<accession>A0A3Q1CH92</accession>
<evidence type="ECO:0000256" key="2">
    <source>
        <dbReference type="ARBA" id="ARBA00022741"/>
    </source>
</evidence>
<keyword evidence="1" id="KW-0808">Transferase</keyword>
<evidence type="ECO:0000256" key="4">
    <source>
        <dbReference type="SAM" id="Coils"/>
    </source>
</evidence>
<evidence type="ECO:0000256" key="3">
    <source>
        <dbReference type="ARBA" id="ARBA00022777"/>
    </source>
</evidence>
<dbReference type="PANTHER" id="PTHR23359">
    <property type="entry name" value="NUCLEOTIDE KINASE"/>
    <property type="match status" value="1"/>
</dbReference>
<reference evidence="5 6" key="1">
    <citation type="submission" date="2022-01" db="EMBL/GenBank/DDBJ databases">
        <title>A chromosome-scale genome assembly of the false clownfish, Amphiprion ocellaris.</title>
        <authorList>
            <person name="Ryu T."/>
        </authorList>
    </citation>
    <scope>NUCLEOTIDE SEQUENCE [LARGE SCALE GENOMIC DNA]</scope>
</reference>
<evidence type="ECO:0008006" key="7">
    <source>
        <dbReference type="Google" id="ProtNLM"/>
    </source>
</evidence>
<dbReference type="InterPro" id="IPR047499">
    <property type="entry name" value="DD_AK7"/>
</dbReference>
<dbReference type="Pfam" id="PF00406">
    <property type="entry name" value="ADK"/>
    <property type="match status" value="1"/>
</dbReference>
<dbReference type="OMA" id="HAYVITP"/>
<dbReference type="GO" id="GO:0005524">
    <property type="term" value="F:ATP binding"/>
    <property type="evidence" value="ECO:0007669"/>
    <property type="project" value="InterPro"/>
</dbReference>
<keyword evidence="2" id="KW-0547">Nucleotide-binding</keyword>
<feature type="coiled-coil region" evidence="4">
    <location>
        <begin position="588"/>
        <end position="637"/>
    </location>
</feature>
<dbReference type="Ensembl" id="ENSAOCT00000017271.2">
    <property type="protein sequence ID" value="ENSAOCP00000026310.2"/>
    <property type="gene ID" value="ENSAOCG00000000958.2"/>
</dbReference>
<evidence type="ECO:0000313" key="6">
    <source>
        <dbReference type="Proteomes" id="UP001501940"/>
    </source>
</evidence>
<dbReference type="Pfam" id="PF05186">
    <property type="entry name" value="Dpy-30"/>
    <property type="match status" value="1"/>
</dbReference>
<dbReference type="Gene3D" id="1.20.890.10">
    <property type="entry name" value="cAMP-dependent protein kinase regulatory subunit, dimerization-anchoring domain"/>
    <property type="match status" value="1"/>
</dbReference>
<reference evidence="5" key="3">
    <citation type="submission" date="2025-09" db="UniProtKB">
        <authorList>
            <consortium name="Ensembl"/>
        </authorList>
    </citation>
    <scope>IDENTIFICATION</scope>
</reference>
<dbReference type="CDD" id="cd22967">
    <property type="entry name" value="DD_AK7"/>
    <property type="match status" value="1"/>
</dbReference>
<dbReference type="Gene3D" id="3.40.50.300">
    <property type="entry name" value="P-loop containing nucleotide triphosphate hydrolases"/>
    <property type="match status" value="1"/>
</dbReference>
<evidence type="ECO:0000256" key="1">
    <source>
        <dbReference type="ARBA" id="ARBA00022679"/>
    </source>
</evidence>
<dbReference type="GO" id="GO:0006139">
    <property type="term" value="P:nucleobase-containing compound metabolic process"/>
    <property type="evidence" value="ECO:0007669"/>
    <property type="project" value="InterPro"/>
</dbReference>
<name>A0A3Q1CH92_AMPOC</name>
<organism evidence="5 6">
    <name type="scientific">Amphiprion ocellaris</name>
    <name type="common">Clown anemonefish</name>
    <dbReference type="NCBI Taxonomy" id="80972"/>
    <lineage>
        <taxon>Eukaryota</taxon>
        <taxon>Metazoa</taxon>
        <taxon>Chordata</taxon>
        <taxon>Craniata</taxon>
        <taxon>Vertebrata</taxon>
        <taxon>Euteleostomi</taxon>
        <taxon>Actinopterygii</taxon>
        <taxon>Neopterygii</taxon>
        <taxon>Teleostei</taxon>
        <taxon>Neoteleostei</taxon>
        <taxon>Acanthomorphata</taxon>
        <taxon>Ovalentaria</taxon>
        <taxon>Pomacentridae</taxon>
        <taxon>Amphiprion</taxon>
    </lineage>
</organism>
<dbReference type="SUPFAM" id="SSF52540">
    <property type="entry name" value="P-loop containing nucleoside triphosphate hydrolases"/>
    <property type="match status" value="1"/>
</dbReference>
<dbReference type="CDD" id="cd01428">
    <property type="entry name" value="ADK"/>
    <property type="match status" value="1"/>
</dbReference>
<dbReference type="Proteomes" id="UP001501940">
    <property type="component" value="Chromosome 20"/>
</dbReference>
<keyword evidence="4" id="KW-0175">Coiled coil</keyword>
<keyword evidence="6" id="KW-1185">Reference proteome</keyword>
<dbReference type="GeneTree" id="ENSGT00390000015102"/>
<protein>
    <recommendedName>
        <fullName evidence="7">Nucleoside-diphosphate kinase</fullName>
    </recommendedName>
</protein>
<dbReference type="STRING" id="80972.ENSAOCP00000026310"/>
<sequence>MATAPQQQTAGVMAEPRIARIKQPKKVFMNSIDSYSSRYISKLLCECVLGAAGPEEEVEEVQEDLSHSSAAAFQLVGTVSHPSEEDRTYLLSREELLSKLMDCDVVLYNISQHPEQLEEALWAVSALHNEMERFSGPKLFILISTVMTWACSKPVDPDDLELPFTDEIFWSRRPHPNFKPHIDLEKRVVKMGKTNRMLFSTYVVASGLQYGMGEQLFHYYFKKSWLGQEQEISIFGDGKNIIPTIHINDLASVVQNIIEHQPKPYYLIAVDGSNNTMEQIVKAVASELGSGKIQKKPIDEAYLVQDFTEIDSMLVNLRMEAVHIKKLFSLSWLCEFGLVENIELVVEEYRQVRGLLPIRLCVLGPPAVGKSTVSKKICEHYKLHHITLKDTISETISQLEAAVKKADPDAKDSAAEAQELLSSLKDAGEQNEGVLDEQLKVLKDKLMSNPCRNQGFVLDDFPKTYEQAKELFEGETLIADVDGFIVWVTEFVLYLDASDSFLMDRVMNLPERLVQEHSYEPELFLKRLARFRENSAEEETVDNYFVEMDISPLHKPDCSLLMQKIVDTVGQPRNYGPSSQEVVEEEERRKAEQRIRTEIQERTEEEQKEAEEARSRAKRWEDWIKSLEEVRQQEEEQLEALSVPMRSYLMEHVLPTLTQGLTECCRAQPPDPVDFLAEYLLKNNPFEYPQ</sequence>
<evidence type="ECO:0000313" key="5">
    <source>
        <dbReference type="Ensembl" id="ENSAOCP00000026310.2"/>
    </source>
</evidence>
<dbReference type="SUPFAM" id="SSF51735">
    <property type="entry name" value="NAD(P)-binding Rossmann-fold domains"/>
    <property type="match status" value="1"/>
</dbReference>
<keyword evidence="3" id="KW-0418">Kinase</keyword>
<dbReference type="InterPro" id="IPR027417">
    <property type="entry name" value="P-loop_NTPase"/>
</dbReference>